<evidence type="ECO:0000313" key="3">
    <source>
        <dbReference type="Proteomes" id="UP000703661"/>
    </source>
</evidence>
<keyword evidence="3" id="KW-1185">Reference proteome</keyword>
<evidence type="ECO:0000256" key="1">
    <source>
        <dbReference type="SAM" id="MobiDB-lite"/>
    </source>
</evidence>
<comment type="caution">
    <text evidence="2">The sequence shown here is derived from an EMBL/GenBank/DDBJ whole genome shotgun (WGS) entry which is preliminary data.</text>
</comment>
<evidence type="ECO:0000313" key="2">
    <source>
        <dbReference type="EMBL" id="KAG0007074.1"/>
    </source>
</evidence>
<dbReference type="AlphaFoldDB" id="A0A9P6SVG7"/>
<proteinExistence type="predicted"/>
<accession>A0A9P6SVG7</accession>
<dbReference type="EMBL" id="JAAAID010002507">
    <property type="protein sequence ID" value="KAG0007074.1"/>
    <property type="molecule type" value="Genomic_DNA"/>
</dbReference>
<protein>
    <submittedName>
        <fullName evidence="2">Uncharacterized protein</fullName>
    </submittedName>
</protein>
<gene>
    <name evidence="2" type="ORF">BGZ80_005041</name>
</gene>
<feature type="region of interest" description="Disordered" evidence="1">
    <location>
        <begin position="1"/>
        <end position="24"/>
    </location>
</feature>
<dbReference type="Proteomes" id="UP000703661">
    <property type="component" value="Unassembled WGS sequence"/>
</dbReference>
<name>A0A9P6SVG7_9FUNG</name>
<reference evidence="2" key="1">
    <citation type="journal article" date="2020" name="Fungal Divers.">
        <title>Resolving the Mortierellaceae phylogeny through synthesis of multi-gene phylogenetics and phylogenomics.</title>
        <authorList>
            <person name="Vandepol N."/>
            <person name="Liber J."/>
            <person name="Desiro A."/>
            <person name="Na H."/>
            <person name="Kennedy M."/>
            <person name="Barry K."/>
            <person name="Grigoriev I.V."/>
            <person name="Miller A.N."/>
            <person name="O'Donnell K."/>
            <person name="Stajich J.E."/>
            <person name="Bonito G."/>
        </authorList>
    </citation>
    <scope>NUCLEOTIDE SEQUENCE</scope>
    <source>
        <strain evidence="2">NRRL 2769</strain>
    </source>
</reference>
<organism evidence="2 3">
    <name type="scientific">Entomortierella chlamydospora</name>
    <dbReference type="NCBI Taxonomy" id="101097"/>
    <lineage>
        <taxon>Eukaryota</taxon>
        <taxon>Fungi</taxon>
        <taxon>Fungi incertae sedis</taxon>
        <taxon>Mucoromycota</taxon>
        <taxon>Mortierellomycotina</taxon>
        <taxon>Mortierellomycetes</taxon>
        <taxon>Mortierellales</taxon>
        <taxon>Mortierellaceae</taxon>
        <taxon>Entomortierella</taxon>
    </lineage>
</organism>
<sequence>MDNLTTSAVNDLRPHDNDINPSELAHGHLAAPHVVINMGGPSHLSRSATVPPQNKTAPIRDTFADSRRAASSFSDPSSNINQTCKLKLHQQIVIDDQQQSRYKLNVKMETRLRPDASPEAKATPVLSIHYFALYECSETKAQGLPTRVHKMHAHKTYAHKPYVWSIDIQHCENPNDPVRPLKICRYSISGDGTRVATLSATDDSLDLWDISTPEGSAPHGPKNLAEKQFQRFGGRTHTDPHSSIAVSWDACTSHYLRPQKDLR</sequence>